<feature type="transmembrane region" description="Helical" evidence="1">
    <location>
        <begin position="158"/>
        <end position="180"/>
    </location>
</feature>
<evidence type="ECO:0000313" key="2">
    <source>
        <dbReference type="EMBL" id="PPQ82697.1"/>
    </source>
</evidence>
<dbReference type="STRING" id="231916.A0A409WW19"/>
<reference evidence="2 3" key="1">
    <citation type="journal article" date="2018" name="Evol. Lett.">
        <title>Horizontal gene cluster transfer increased hallucinogenic mushroom diversity.</title>
        <authorList>
            <person name="Reynolds H.T."/>
            <person name="Vijayakumar V."/>
            <person name="Gluck-Thaler E."/>
            <person name="Korotkin H.B."/>
            <person name="Matheny P.B."/>
            <person name="Slot J.C."/>
        </authorList>
    </citation>
    <scope>NUCLEOTIDE SEQUENCE [LARGE SCALE GENOMIC DNA]</scope>
    <source>
        <strain evidence="2 3">SRW20</strain>
    </source>
</reference>
<sequence length="314" mass="35477">MAICIPDLALLSSFNPQSTLGALLIGLLISCCLFGITTIQAHMYYSRFPQDVPVCELAHCICISHTVYFFAVVNFGDPCALLDVTLTMDLAILLSGIIAAIAQSYFIERLRRLSNKRLIPVFCWVVSSIRCILLFVLTHKLIQSKHSSIADAIHKEKWLYTAVLSTGSGVDFFVAVYLAYYRRVSTISNFQSTSYMVDRVTAWAIGGHHAFCEGPYSQLDERNGTCYRRTWLVHAHIWIWTAIFCSLARALYLNYTLLEIRSHASFRLNGRVNFRGKGFTEIIQNDAPRNTVQAMQISKTTEVKVDPVFEYGVF</sequence>
<keyword evidence="1" id="KW-0812">Transmembrane</keyword>
<comment type="caution">
    <text evidence="2">The sequence shown here is derived from an EMBL/GenBank/DDBJ whole genome shotgun (WGS) entry which is preliminary data.</text>
</comment>
<keyword evidence="1" id="KW-1133">Transmembrane helix</keyword>
<dbReference type="Proteomes" id="UP000284706">
    <property type="component" value="Unassembled WGS sequence"/>
</dbReference>
<accession>A0A409WW19</accession>
<name>A0A409WW19_9AGAR</name>
<keyword evidence="1" id="KW-0472">Membrane</keyword>
<protein>
    <submittedName>
        <fullName evidence="2">Uncharacterized protein</fullName>
    </submittedName>
</protein>
<feature type="transmembrane region" description="Helical" evidence="1">
    <location>
        <begin position="88"/>
        <end position="106"/>
    </location>
</feature>
<feature type="transmembrane region" description="Helical" evidence="1">
    <location>
        <begin position="57"/>
        <end position="76"/>
    </location>
</feature>
<feature type="transmembrane region" description="Helical" evidence="1">
    <location>
        <begin position="20"/>
        <end position="45"/>
    </location>
</feature>
<feature type="transmembrane region" description="Helical" evidence="1">
    <location>
        <begin position="118"/>
        <end position="138"/>
    </location>
</feature>
<dbReference type="AlphaFoldDB" id="A0A409WW19"/>
<evidence type="ECO:0000313" key="3">
    <source>
        <dbReference type="Proteomes" id="UP000284706"/>
    </source>
</evidence>
<gene>
    <name evidence="2" type="ORF">CVT26_001128</name>
</gene>
<feature type="transmembrane region" description="Helical" evidence="1">
    <location>
        <begin position="231"/>
        <end position="252"/>
    </location>
</feature>
<dbReference type="InParanoid" id="A0A409WW19"/>
<organism evidence="2 3">
    <name type="scientific">Gymnopilus dilepis</name>
    <dbReference type="NCBI Taxonomy" id="231916"/>
    <lineage>
        <taxon>Eukaryota</taxon>
        <taxon>Fungi</taxon>
        <taxon>Dikarya</taxon>
        <taxon>Basidiomycota</taxon>
        <taxon>Agaricomycotina</taxon>
        <taxon>Agaricomycetes</taxon>
        <taxon>Agaricomycetidae</taxon>
        <taxon>Agaricales</taxon>
        <taxon>Agaricineae</taxon>
        <taxon>Hymenogastraceae</taxon>
        <taxon>Gymnopilus</taxon>
    </lineage>
</organism>
<keyword evidence="3" id="KW-1185">Reference proteome</keyword>
<dbReference type="EMBL" id="NHYE01004715">
    <property type="protein sequence ID" value="PPQ82697.1"/>
    <property type="molecule type" value="Genomic_DNA"/>
</dbReference>
<evidence type="ECO:0000256" key="1">
    <source>
        <dbReference type="SAM" id="Phobius"/>
    </source>
</evidence>
<proteinExistence type="predicted"/>
<dbReference type="OrthoDB" id="2535105at2759"/>